<dbReference type="EMBL" id="PDYG01000014">
    <property type="protein sequence ID" value="PHU38189.1"/>
    <property type="molecule type" value="Genomic_DNA"/>
</dbReference>
<feature type="transmembrane region" description="Helical" evidence="1">
    <location>
        <begin position="377"/>
        <end position="393"/>
    </location>
</feature>
<proteinExistence type="predicted"/>
<protein>
    <recommendedName>
        <fullName evidence="4">Oligosaccharide repeat unit polymerase</fullName>
    </recommendedName>
</protein>
<feature type="transmembrane region" description="Helical" evidence="1">
    <location>
        <begin position="153"/>
        <end position="171"/>
    </location>
</feature>
<organism evidence="2 3">
    <name type="scientific">Agathobacter ruminis</name>
    <dbReference type="NCBI Taxonomy" id="1712665"/>
    <lineage>
        <taxon>Bacteria</taxon>
        <taxon>Bacillati</taxon>
        <taxon>Bacillota</taxon>
        <taxon>Clostridia</taxon>
        <taxon>Lachnospirales</taxon>
        <taxon>Lachnospiraceae</taxon>
        <taxon>Agathobacter</taxon>
    </lineage>
</organism>
<accession>A0A2G3E4K0</accession>
<keyword evidence="1" id="KW-1133">Transmembrane helix</keyword>
<keyword evidence="1" id="KW-0812">Transmembrane</keyword>
<evidence type="ECO:0000313" key="2">
    <source>
        <dbReference type="EMBL" id="PHU38189.1"/>
    </source>
</evidence>
<name>A0A2G3E4K0_9FIRM</name>
<feature type="transmembrane region" description="Helical" evidence="1">
    <location>
        <begin position="208"/>
        <end position="227"/>
    </location>
</feature>
<evidence type="ECO:0000256" key="1">
    <source>
        <dbReference type="SAM" id="Phobius"/>
    </source>
</evidence>
<gene>
    <name evidence="2" type="ORF">CSX02_04045</name>
</gene>
<dbReference type="RefSeq" id="WP_099385733.1">
    <property type="nucleotide sequence ID" value="NZ_JANSWH010000080.1"/>
</dbReference>
<sequence length="400" mass="45337">MEQRQIANRIYYFAYILALFNAVMVRSFFASHFGKFISINYLIVWGLIGLREFVLLCKKQYHKYTWVMLLLAAALALLVIKNQTPAAAIEFATIIPLAYSARNLEFRTLAKITAIVETCLLVFVIACALFGVIENYRIGTYDIYGIESTSRVRCYLGFLGPLFPLTFYLNIEMMIVYLTKGKLRAWHAIMLLAGACAIFLATEGRLCFLLSVATVIFGWGYSLWCMRTPIPEGSKAEQIWLGIATIFFPVMLVFSVAVSYFYNGEIGLLAKINSLLEGRLRLAHDGFTSFGVSLLGNRIEMFGQGLSTTGQVRTAGYNWVDNAWMNILFRYGILFTGAVCALYSRLMYALARKRDYFTIVLFLLIGMQMLIDDCNLMYYWNGLLLMLAMYSFGGNDVSKD</sequence>
<keyword evidence="3" id="KW-1185">Reference proteome</keyword>
<feature type="transmembrane region" description="Helical" evidence="1">
    <location>
        <begin position="355"/>
        <end position="371"/>
    </location>
</feature>
<dbReference type="AlphaFoldDB" id="A0A2G3E4K0"/>
<reference evidence="2 3" key="2">
    <citation type="submission" date="2017-10" db="EMBL/GenBank/DDBJ databases">
        <authorList>
            <person name="Banno H."/>
            <person name="Chua N.-H."/>
        </authorList>
    </citation>
    <scope>NUCLEOTIDE SEQUENCE [LARGE SCALE GENOMIC DNA]</scope>
    <source>
        <strain evidence="2 3">JK623</strain>
    </source>
</reference>
<feature type="transmembrane region" description="Helical" evidence="1">
    <location>
        <begin position="64"/>
        <end position="80"/>
    </location>
</feature>
<keyword evidence="1" id="KW-0472">Membrane</keyword>
<comment type="caution">
    <text evidence="2">The sequence shown here is derived from an EMBL/GenBank/DDBJ whole genome shotgun (WGS) entry which is preliminary data.</text>
</comment>
<reference evidence="2 3" key="1">
    <citation type="submission" date="2017-10" db="EMBL/GenBank/DDBJ databases">
        <title>Resolving the taxonomy of Roseburia spp., Eubacterium rectale and Agathobacter spp. through phylogenomic analysis.</title>
        <authorList>
            <person name="Sheridan P.O."/>
            <person name="Walker A.W."/>
            <person name="Duncan S.H."/>
            <person name="Scott K.P."/>
            <person name="Toole P.W.O."/>
            <person name="Luis P."/>
            <person name="Flint H.J."/>
        </authorList>
    </citation>
    <scope>NUCLEOTIDE SEQUENCE [LARGE SCALE GENOMIC DNA]</scope>
    <source>
        <strain evidence="2 3">JK623</strain>
    </source>
</reference>
<dbReference type="Proteomes" id="UP000224563">
    <property type="component" value="Unassembled WGS sequence"/>
</dbReference>
<feature type="transmembrane region" description="Helical" evidence="1">
    <location>
        <begin position="36"/>
        <end position="57"/>
    </location>
</feature>
<feature type="transmembrane region" description="Helical" evidence="1">
    <location>
        <begin position="114"/>
        <end position="133"/>
    </location>
</feature>
<evidence type="ECO:0008006" key="4">
    <source>
        <dbReference type="Google" id="ProtNLM"/>
    </source>
</evidence>
<feature type="transmembrane region" description="Helical" evidence="1">
    <location>
        <begin position="323"/>
        <end position="343"/>
    </location>
</feature>
<feature type="transmembrane region" description="Helical" evidence="1">
    <location>
        <begin position="239"/>
        <end position="262"/>
    </location>
</feature>
<feature type="transmembrane region" description="Helical" evidence="1">
    <location>
        <begin position="12"/>
        <end position="30"/>
    </location>
</feature>
<evidence type="ECO:0000313" key="3">
    <source>
        <dbReference type="Proteomes" id="UP000224563"/>
    </source>
</evidence>